<name>A0A563F2C0_9PSEU</name>
<dbReference type="EMBL" id="VOBR01000002">
    <property type="protein sequence ID" value="TWP53901.1"/>
    <property type="molecule type" value="Genomic_DNA"/>
</dbReference>
<dbReference type="Proteomes" id="UP000316639">
    <property type="component" value="Unassembled WGS sequence"/>
</dbReference>
<sequence length="74" mass="7794">MNPDLHNSIRSGRPTKTVFLTAGEGGFAPEPGKDTEPTAQACRDGARGRRWQPSVAGARARGAVAACDRKEVTS</sequence>
<accession>A0A563F2C0</accession>
<evidence type="ECO:0000313" key="3">
    <source>
        <dbReference type="Proteomes" id="UP000316639"/>
    </source>
</evidence>
<comment type="caution">
    <text evidence="2">The sequence shown here is derived from an EMBL/GenBank/DDBJ whole genome shotgun (WGS) entry which is preliminary data.</text>
</comment>
<evidence type="ECO:0000256" key="1">
    <source>
        <dbReference type="SAM" id="MobiDB-lite"/>
    </source>
</evidence>
<feature type="region of interest" description="Disordered" evidence="1">
    <location>
        <begin position="24"/>
        <end position="58"/>
    </location>
</feature>
<reference evidence="2 3" key="1">
    <citation type="submission" date="2019-07" db="EMBL/GenBank/DDBJ databases">
        <title>Lentzea xizangensis sp. nov., isolated from Qinghai-Tibetan Plateau Soils.</title>
        <authorList>
            <person name="Huang J."/>
        </authorList>
    </citation>
    <scope>NUCLEOTIDE SEQUENCE [LARGE SCALE GENOMIC DNA]</scope>
    <source>
        <strain evidence="2 3">FXJ1.1311</strain>
    </source>
</reference>
<evidence type="ECO:0000313" key="2">
    <source>
        <dbReference type="EMBL" id="TWP53901.1"/>
    </source>
</evidence>
<proteinExistence type="predicted"/>
<organism evidence="2 3">
    <name type="scientific">Lentzea tibetensis</name>
    <dbReference type="NCBI Taxonomy" id="2591470"/>
    <lineage>
        <taxon>Bacteria</taxon>
        <taxon>Bacillati</taxon>
        <taxon>Actinomycetota</taxon>
        <taxon>Actinomycetes</taxon>
        <taxon>Pseudonocardiales</taxon>
        <taxon>Pseudonocardiaceae</taxon>
        <taxon>Lentzea</taxon>
    </lineage>
</organism>
<gene>
    <name evidence="2" type="ORF">FKR81_03865</name>
</gene>
<keyword evidence="3" id="KW-1185">Reference proteome</keyword>
<dbReference type="RefSeq" id="WP_146349497.1">
    <property type="nucleotide sequence ID" value="NZ_VOBR01000002.1"/>
</dbReference>
<dbReference type="AlphaFoldDB" id="A0A563F2C0"/>
<protein>
    <submittedName>
        <fullName evidence="2">Uncharacterized protein</fullName>
    </submittedName>
</protein>